<organism evidence="5 6">
    <name type="scientific">Bordetella holmesii CDC-H585-BH</name>
    <dbReference type="NCBI Taxonomy" id="1331206"/>
    <lineage>
        <taxon>Bacteria</taxon>
        <taxon>Pseudomonadati</taxon>
        <taxon>Pseudomonadota</taxon>
        <taxon>Betaproteobacteria</taxon>
        <taxon>Burkholderiales</taxon>
        <taxon>Alcaligenaceae</taxon>
        <taxon>Bordetella</taxon>
    </lineage>
</organism>
<dbReference type="PATRIC" id="fig|1331206.3.peg.687"/>
<dbReference type="SMART" id="SM00895">
    <property type="entry name" value="FCD"/>
    <property type="match status" value="1"/>
</dbReference>
<keyword evidence="1" id="KW-0805">Transcription regulation</keyword>
<proteinExistence type="predicted"/>
<comment type="caution">
    <text evidence="5">The sequence shown here is derived from an EMBL/GenBank/DDBJ whole genome shotgun (WGS) entry which is preliminary data.</text>
</comment>
<keyword evidence="2" id="KW-0238">DNA-binding</keyword>
<dbReference type="PROSITE" id="PS50949">
    <property type="entry name" value="HTH_GNTR"/>
    <property type="match status" value="1"/>
</dbReference>
<dbReference type="Proteomes" id="UP000026682">
    <property type="component" value="Unassembled WGS sequence"/>
</dbReference>
<evidence type="ECO:0000313" key="5">
    <source>
        <dbReference type="EMBL" id="KAK97456.1"/>
    </source>
</evidence>
<dbReference type="InterPro" id="IPR000524">
    <property type="entry name" value="Tscrpt_reg_HTH_GntR"/>
</dbReference>
<protein>
    <submittedName>
        <fullName evidence="5">FCD domain protein</fullName>
    </submittedName>
</protein>
<dbReference type="InterPro" id="IPR036388">
    <property type="entry name" value="WH-like_DNA-bd_sf"/>
</dbReference>
<dbReference type="EMBL" id="JFZZ01000026">
    <property type="protein sequence ID" value="KAK97456.1"/>
    <property type="molecule type" value="Genomic_DNA"/>
</dbReference>
<feature type="domain" description="HTH gntR-type" evidence="4">
    <location>
        <begin position="1"/>
        <end position="68"/>
    </location>
</feature>
<dbReference type="SUPFAM" id="SSF48008">
    <property type="entry name" value="GntR ligand-binding domain-like"/>
    <property type="match status" value="1"/>
</dbReference>
<evidence type="ECO:0000256" key="1">
    <source>
        <dbReference type="ARBA" id="ARBA00023015"/>
    </source>
</evidence>
<dbReference type="InterPro" id="IPR011711">
    <property type="entry name" value="GntR_C"/>
</dbReference>
<sequence>MKVSERIRQSVENDIRHGTLLPGDPIDEQQLATRYQVSRTPVREALLQLKVQGMLESQPRNGMVVARLDVQELLAIWELMAEMEGVCTRMACQRMSAEEREELARVHRAAAPIAEADDSQAWRDANHDFHEILYRGCRNPYLREQLVGLRARTGAYLRHAFTAVGRVRASYEQHGELVEAILANDPDRAHRMMMRHISLAQGAKGLADFLINLPRSMVKT</sequence>
<dbReference type="InterPro" id="IPR036390">
    <property type="entry name" value="WH_DNA-bd_sf"/>
</dbReference>
<dbReference type="Gene3D" id="1.20.120.530">
    <property type="entry name" value="GntR ligand-binding domain-like"/>
    <property type="match status" value="1"/>
</dbReference>
<evidence type="ECO:0000313" key="6">
    <source>
        <dbReference type="Proteomes" id="UP000026682"/>
    </source>
</evidence>
<dbReference type="RefSeq" id="WP_005019782.1">
    <property type="nucleotide sequence ID" value="NZ_JFZZ01000026.1"/>
</dbReference>
<dbReference type="PRINTS" id="PR00035">
    <property type="entry name" value="HTHGNTR"/>
</dbReference>
<dbReference type="PANTHER" id="PTHR43537">
    <property type="entry name" value="TRANSCRIPTIONAL REGULATOR, GNTR FAMILY"/>
    <property type="match status" value="1"/>
</dbReference>
<dbReference type="PANTHER" id="PTHR43537:SF49">
    <property type="entry name" value="TRANSCRIPTIONAL REGULATORY PROTEIN"/>
    <property type="match status" value="1"/>
</dbReference>
<dbReference type="STRING" id="35814.BBB42_12605"/>
<keyword evidence="3" id="KW-0804">Transcription</keyword>
<dbReference type="Gene3D" id="1.10.10.10">
    <property type="entry name" value="Winged helix-like DNA-binding domain superfamily/Winged helix DNA-binding domain"/>
    <property type="match status" value="1"/>
</dbReference>
<dbReference type="CDD" id="cd07377">
    <property type="entry name" value="WHTH_GntR"/>
    <property type="match status" value="1"/>
</dbReference>
<dbReference type="AlphaFoldDB" id="A0A158M6I5"/>
<evidence type="ECO:0000259" key="4">
    <source>
        <dbReference type="PROSITE" id="PS50949"/>
    </source>
</evidence>
<evidence type="ECO:0000256" key="3">
    <source>
        <dbReference type="ARBA" id="ARBA00023163"/>
    </source>
</evidence>
<dbReference type="InterPro" id="IPR008920">
    <property type="entry name" value="TF_FadR/GntR_C"/>
</dbReference>
<reference evidence="5 6" key="1">
    <citation type="submission" date="2014-03" db="EMBL/GenBank/DDBJ databases">
        <title>Genome sequence of Bordetella holmseii.</title>
        <authorList>
            <person name="Harvill E."/>
            <person name="Goodfield L.L."/>
            <person name="Ivanov Y."/>
            <person name="Meyer J.A."/>
            <person name="Newth C."/>
            <person name="Cassiday P."/>
            <person name="Tondella M.L."/>
            <person name="Liao P."/>
            <person name="Zimmerman J."/>
            <person name="Meert K."/>
            <person name="Wessel D."/>
            <person name="Berger J."/>
            <person name="Dean J.M."/>
            <person name="Holubkov R."/>
            <person name="Burr J."/>
            <person name="Liu T."/>
            <person name="Brinkac L.M."/>
            <person name="Sanka R."/>
            <person name="Kim M."/>
            <person name="Losada L."/>
        </authorList>
    </citation>
    <scope>NUCLEOTIDE SEQUENCE [LARGE SCALE GENOMIC DNA]</scope>
    <source>
        <strain evidence="5 6">CDC-H585-BH</strain>
    </source>
</reference>
<dbReference type="SMART" id="SM00345">
    <property type="entry name" value="HTH_GNTR"/>
    <property type="match status" value="1"/>
</dbReference>
<evidence type="ECO:0000256" key="2">
    <source>
        <dbReference type="ARBA" id="ARBA00023125"/>
    </source>
</evidence>
<dbReference type="Pfam" id="PF00392">
    <property type="entry name" value="GntR"/>
    <property type="match status" value="1"/>
</dbReference>
<dbReference type="GO" id="GO:0003700">
    <property type="term" value="F:DNA-binding transcription factor activity"/>
    <property type="evidence" value="ECO:0007669"/>
    <property type="project" value="InterPro"/>
</dbReference>
<dbReference type="Pfam" id="PF07729">
    <property type="entry name" value="FCD"/>
    <property type="match status" value="1"/>
</dbReference>
<dbReference type="GeneID" id="93119328"/>
<name>A0A158M6I5_9BORD</name>
<gene>
    <name evidence="5" type="ORF">L497_1871</name>
</gene>
<dbReference type="SUPFAM" id="SSF46785">
    <property type="entry name" value="Winged helix' DNA-binding domain"/>
    <property type="match status" value="1"/>
</dbReference>
<accession>A0A158M6I5</accession>
<dbReference type="GO" id="GO:0003677">
    <property type="term" value="F:DNA binding"/>
    <property type="evidence" value="ECO:0007669"/>
    <property type="project" value="UniProtKB-KW"/>
</dbReference>